<keyword evidence="9" id="KW-1185">Reference proteome</keyword>
<evidence type="ECO:0000256" key="5">
    <source>
        <dbReference type="ARBA" id="ARBA00048200"/>
    </source>
</evidence>
<dbReference type="OrthoDB" id="9803892at2"/>
<comment type="similarity">
    <text evidence="2 6">Belongs to the dTDP-4-dehydrorhamnose reductase family.</text>
</comment>
<dbReference type="EC" id="1.1.1.133" evidence="3 6"/>
<dbReference type="Pfam" id="PF04321">
    <property type="entry name" value="RmlD_sub_bind"/>
    <property type="match status" value="1"/>
</dbReference>
<dbReference type="GO" id="GO:0009243">
    <property type="term" value="P:O antigen biosynthetic process"/>
    <property type="evidence" value="ECO:0007669"/>
    <property type="project" value="UniProtKB-UniPathway"/>
</dbReference>
<keyword evidence="6" id="KW-0521">NADP</keyword>
<evidence type="ECO:0000313" key="8">
    <source>
        <dbReference type="EMBL" id="TCO71425.1"/>
    </source>
</evidence>
<evidence type="ECO:0000256" key="1">
    <source>
        <dbReference type="ARBA" id="ARBA00004781"/>
    </source>
</evidence>
<comment type="catalytic activity">
    <reaction evidence="5 6">
        <text>dTDP-beta-L-rhamnose + NADP(+) = dTDP-4-dehydro-beta-L-rhamnose + NADPH + H(+)</text>
        <dbReference type="Rhea" id="RHEA:21796"/>
        <dbReference type="ChEBI" id="CHEBI:15378"/>
        <dbReference type="ChEBI" id="CHEBI:57510"/>
        <dbReference type="ChEBI" id="CHEBI:57783"/>
        <dbReference type="ChEBI" id="CHEBI:58349"/>
        <dbReference type="ChEBI" id="CHEBI:62830"/>
        <dbReference type="EC" id="1.1.1.133"/>
    </reaction>
</comment>
<dbReference type="PANTHER" id="PTHR10491">
    <property type="entry name" value="DTDP-4-DEHYDRORHAMNOSE REDUCTASE"/>
    <property type="match status" value="1"/>
</dbReference>
<reference evidence="8 9" key="1">
    <citation type="submission" date="2019-03" db="EMBL/GenBank/DDBJ databases">
        <title>Genomic Encyclopedia of Type Strains, Phase IV (KMG-IV): sequencing the most valuable type-strain genomes for metagenomic binning, comparative biology and taxonomic classification.</title>
        <authorList>
            <person name="Goeker M."/>
        </authorList>
    </citation>
    <scope>NUCLEOTIDE SEQUENCE [LARGE SCALE GENOMIC DNA]</scope>
    <source>
        <strain evidence="8 9">DSM 23344</strain>
    </source>
</reference>
<dbReference type="InterPro" id="IPR029903">
    <property type="entry name" value="RmlD-like-bd"/>
</dbReference>
<protein>
    <recommendedName>
        <fullName evidence="4 6">dTDP-4-dehydrorhamnose reductase</fullName>
        <ecNumber evidence="3 6">1.1.1.133</ecNumber>
    </recommendedName>
</protein>
<evidence type="ECO:0000259" key="7">
    <source>
        <dbReference type="Pfam" id="PF04321"/>
    </source>
</evidence>
<comment type="cofactor">
    <cofactor evidence="6">
        <name>Mg(2+)</name>
        <dbReference type="ChEBI" id="CHEBI:18420"/>
    </cofactor>
    <text evidence="6">Binds 1 Mg(2+) ion per monomer.</text>
</comment>
<comment type="function">
    <text evidence="6">Catalyzes the reduction of dTDP-6-deoxy-L-lyxo-4-hexulose to yield dTDP-L-rhamnose.</text>
</comment>
<sequence length="285" mass="31361">MHILLIAADTLLGVTLQSTLARWGRHRVTTVSQAVSRWKSERHAKKAVRRVDADIIVDLRTPQLMAAGDWVQPIDVQRTHWLAKICSRAGIPYLYLSDPRVFSGLLSHLYREQEAPDADDAPGLGLIAAEDHVRATCENHMVLRLGPLFASFDNNLLTQVLASLSSQAPLAVDDLDQLCPVEASDAARVISGVLDQLDAGAAVTGTFHYNSPDRTTAYGFAEAVLAAASQFIKVADDAIVRLEHDPDRVARNWSLDCREIRDTFAIKQVAWRGFISSTVKLYLAP</sequence>
<comment type="caution">
    <text evidence="8">The sequence shown here is derived from an EMBL/GenBank/DDBJ whole genome shotgun (WGS) entry which is preliminary data.</text>
</comment>
<organism evidence="8 9">
    <name type="scientific">Chromatocurvus halotolerans</name>
    <dbReference type="NCBI Taxonomy" id="1132028"/>
    <lineage>
        <taxon>Bacteria</taxon>
        <taxon>Pseudomonadati</taxon>
        <taxon>Pseudomonadota</taxon>
        <taxon>Gammaproteobacteria</taxon>
        <taxon>Cellvibrionales</taxon>
        <taxon>Halieaceae</taxon>
        <taxon>Chromatocurvus</taxon>
    </lineage>
</organism>
<dbReference type="GO" id="GO:0019305">
    <property type="term" value="P:dTDP-rhamnose biosynthetic process"/>
    <property type="evidence" value="ECO:0007669"/>
    <property type="project" value="UniProtKB-UniPathway"/>
</dbReference>
<dbReference type="InterPro" id="IPR036291">
    <property type="entry name" value="NAD(P)-bd_dom_sf"/>
</dbReference>
<proteinExistence type="inferred from homology"/>
<evidence type="ECO:0000256" key="6">
    <source>
        <dbReference type="RuleBase" id="RU364082"/>
    </source>
</evidence>
<evidence type="ECO:0000256" key="2">
    <source>
        <dbReference type="ARBA" id="ARBA00010944"/>
    </source>
</evidence>
<dbReference type="UniPathway" id="UPA00124"/>
<dbReference type="AlphaFoldDB" id="A0A4R2KXM0"/>
<dbReference type="Gene3D" id="3.90.25.10">
    <property type="entry name" value="UDP-galactose 4-epimerase, domain 1"/>
    <property type="match status" value="1"/>
</dbReference>
<dbReference type="Proteomes" id="UP000294980">
    <property type="component" value="Unassembled WGS sequence"/>
</dbReference>
<evidence type="ECO:0000256" key="4">
    <source>
        <dbReference type="ARBA" id="ARBA00017099"/>
    </source>
</evidence>
<dbReference type="UniPathway" id="UPA00281"/>
<accession>A0A4R2KXM0</accession>
<dbReference type="Gene3D" id="3.40.50.720">
    <property type="entry name" value="NAD(P)-binding Rossmann-like Domain"/>
    <property type="match status" value="1"/>
</dbReference>
<dbReference type="EMBL" id="SLWX01000022">
    <property type="protein sequence ID" value="TCO71425.1"/>
    <property type="molecule type" value="Genomic_DNA"/>
</dbReference>
<gene>
    <name evidence="8" type="ORF">EV688_12235</name>
</gene>
<dbReference type="SUPFAM" id="SSF51735">
    <property type="entry name" value="NAD(P)-binding Rossmann-fold domains"/>
    <property type="match status" value="1"/>
</dbReference>
<evidence type="ECO:0000313" key="9">
    <source>
        <dbReference type="Proteomes" id="UP000294980"/>
    </source>
</evidence>
<comment type="pathway">
    <text evidence="1 6">Carbohydrate biosynthesis; dTDP-L-rhamnose biosynthesis.</text>
</comment>
<dbReference type="InterPro" id="IPR005913">
    <property type="entry name" value="dTDP_dehydrorham_reduct"/>
</dbReference>
<dbReference type="PANTHER" id="PTHR10491:SF4">
    <property type="entry name" value="METHIONINE ADENOSYLTRANSFERASE 2 SUBUNIT BETA"/>
    <property type="match status" value="1"/>
</dbReference>
<evidence type="ECO:0000256" key="3">
    <source>
        <dbReference type="ARBA" id="ARBA00012929"/>
    </source>
</evidence>
<feature type="domain" description="RmlD-like substrate binding" evidence="7">
    <location>
        <begin position="1"/>
        <end position="280"/>
    </location>
</feature>
<dbReference type="RefSeq" id="WP_117319525.1">
    <property type="nucleotide sequence ID" value="NZ_QQSW01000029.1"/>
</dbReference>
<keyword evidence="6" id="KW-0560">Oxidoreductase</keyword>
<dbReference type="GO" id="GO:0008831">
    <property type="term" value="F:dTDP-4-dehydrorhamnose reductase activity"/>
    <property type="evidence" value="ECO:0007669"/>
    <property type="project" value="UniProtKB-EC"/>
</dbReference>
<name>A0A4R2KXM0_9GAMM</name>